<evidence type="ECO:0000256" key="2">
    <source>
        <dbReference type="SAM" id="MobiDB-lite"/>
    </source>
</evidence>
<dbReference type="EMBL" id="HBUF01237830">
    <property type="protein sequence ID" value="CAG6675830.1"/>
    <property type="molecule type" value="Transcribed_RNA"/>
</dbReference>
<feature type="compositionally biased region" description="Basic residues" evidence="2">
    <location>
        <begin position="1"/>
        <end position="12"/>
    </location>
</feature>
<evidence type="ECO:0000256" key="1">
    <source>
        <dbReference type="SAM" id="Coils"/>
    </source>
</evidence>
<sequence length="283" mass="32458">MGKRAGKKRTKKQKETKENAAAVVGKRDNQQFTGKLILDKSYSGKLRSVVITQNMLEELSLQMMAHGLESLDGMEYKLYAVERLNRKEKQEDESVKFVPSITYKLTFKGDQIPLKMKIKPGEKDWCNMTLVMDCRPWYNNVIQCYKCLRYRHLSTTCKGYARCAKCGGRKENDHKCSPPLTLTCANCKGEHEAMDENCPVHLFHKDINKIIANKNVDYAAAVKIYNQCTKEDDTQTLTAATKVKYLDTSLMNGDLLKEMEKLIQALAIQENRLAQLEKSQQLW</sequence>
<name>A0A8D8WZ90_9HEMI</name>
<feature type="region of interest" description="Disordered" evidence="2">
    <location>
        <begin position="1"/>
        <end position="24"/>
    </location>
</feature>
<reference evidence="3" key="1">
    <citation type="submission" date="2021-05" db="EMBL/GenBank/DDBJ databases">
        <authorList>
            <person name="Alioto T."/>
            <person name="Alioto T."/>
            <person name="Gomez Garrido J."/>
        </authorList>
    </citation>
    <scope>NUCLEOTIDE SEQUENCE</scope>
</reference>
<accession>A0A8D8WZ90</accession>
<feature type="coiled-coil region" evidence="1">
    <location>
        <begin position="252"/>
        <end position="279"/>
    </location>
</feature>
<organism evidence="3">
    <name type="scientific">Cacopsylla melanoneura</name>
    <dbReference type="NCBI Taxonomy" id="428564"/>
    <lineage>
        <taxon>Eukaryota</taxon>
        <taxon>Metazoa</taxon>
        <taxon>Ecdysozoa</taxon>
        <taxon>Arthropoda</taxon>
        <taxon>Hexapoda</taxon>
        <taxon>Insecta</taxon>
        <taxon>Pterygota</taxon>
        <taxon>Neoptera</taxon>
        <taxon>Paraneoptera</taxon>
        <taxon>Hemiptera</taxon>
        <taxon>Sternorrhyncha</taxon>
        <taxon>Psylloidea</taxon>
        <taxon>Psyllidae</taxon>
        <taxon>Psyllinae</taxon>
        <taxon>Cacopsylla</taxon>
    </lineage>
</organism>
<proteinExistence type="predicted"/>
<protein>
    <submittedName>
        <fullName evidence="3">Uncharacterized protein</fullName>
    </submittedName>
</protein>
<evidence type="ECO:0000313" key="3">
    <source>
        <dbReference type="EMBL" id="CAG6675830.1"/>
    </source>
</evidence>
<dbReference type="AlphaFoldDB" id="A0A8D8WZ90"/>
<keyword evidence="1" id="KW-0175">Coiled coil</keyword>